<name>A0A4Y1WPV1_9BACT</name>
<gene>
    <name evidence="1" type="ORF">A5CBH24_04540</name>
</gene>
<dbReference type="EMBL" id="AP019735">
    <property type="protein sequence ID" value="BBL03141.1"/>
    <property type="molecule type" value="Genomic_DNA"/>
</dbReference>
<dbReference type="RefSeq" id="WP_141412069.1">
    <property type="nucleotide sequence ID" value="NZ_AP019735.1"/>
</dbReference>
<dbReference type="Proteomes" id="UP000318946">
    <property type="component" value="Chromosome"/>
</dbReference>
<sequence length="184" mass="20231">MPDDDNIVLAHGFDEAFNGHDYFIPARYFLSNYNNLYNEVMPDGWSASDTGVRECPGYVMFGANQDKGSGWLMTPPLAKLGDTPSEITVTFDLAFYASAAYKNETKSMSVSVEGPGTVGAQPDYSDLPSINGATIAEMEATDKAYFKWYEGYQVKISGATKDTRIKFATANGRHFLDNIVVTKD</sequence>
<proteinExistence type="predicted"/>
<dbReference type="AlphaFoldDB" id="A0A4Y1WPV1"/>
<protein>
    <submittedName>
        <fullName evidence="1">Uncharacterized protein</fullName>
    </submittedName>
</protein>
<dbReference type="KEGG" id="acou:A5CBH24_04540"/>
<dbReference type="OrthoDB" id="1004604at2"/>
<evidence type="ECO:0000313" key="1">
    <source>
        <dbReference type="EMBL" id="BBL03141.1"/>
    </source>
</evidence>
<organism evidence="1 2">
    <name type="scientific">Alistipes communis</name>
    <dbReference type="NCBI Taxonomy" id="2585118"/>
    <lineage>
        <taxon>Bacteria</taxon>
        <taxon>Pseudomonadati</taxon>
        <taxon>Bacteroidota</taxon>
        <taxon>Bacteroidia</taxon>
        <taxon>Bacteroidales</taxon>
        <taxon>Rikenellaceae</taxon>
        <taxon>Alistipes</taxon>
    </lineage>
</organism>
<accession>A0A4Y1WPV1</accession>
<dbReference type="GeneID" id="78341169"/>
<keyword evidence="2" id="KW-1185">Reference proteome</keyword>
<reference evidence="2" key="1">
    <citation type="submission" date="2019-06" db="EMBL/GenBank/DDBJ databases">
        <title>Alistipes onderdonkii subsp. vulgaris subsp. nov., Alistipes dispar sp. nov. and Alistipes communis sp. nov., isolated from human faeces, and creation of Alistipes onderdonkii subsp. onderdonkii subsp. nov.</title>
        <authorList>
            <person name="Sakamoto M."/>
            <person name="Ikeyama N."/>
            <person name="Ogata Y."/>
            <person name="Suda W."/>
            <person name="Iino T."/>
            <person name="Hattori M."/>
            <person name="Ohkuma M."/>
        </authorList>
    </citation>
    <scope>NUCLEOTIDE SEQUENCE [LARGE SCALE GENOMIC DNA]</scope>
    <source>
        <strain evidence="2">5CBH24</strain>
    </source>
</reference>
<evidence type="ECO:0000313" key="2">
    <source>
        <dbReference type="Proteomes" id="UP000318946"/>
    </source>
</evidence>